<feature type="region of interest" description="Disordered" evidence="1">
    <location>
        <begin position="1"/>
        <end position="75"/>
    </location>
</feature>
<evidence type="ECO:0000256" key="1">
    <source>
        <dbReference type="SAM" id="MobiDB-lite"/>
    </source>
</evidence>
<dbReference type="Proteomes" id="UP001567572">
    <property type="component" value="Unassembled WGS sequence"/>
</dbReference>
<proteinExistence type="predicted"/>
<organism evidence="2 3">
    <name type="scientific">Halorubrum miltondacostae</name>
    <dbReference type="NCBI Taxonomy" id="3076378"/>
    <lineage>
        <taxon>Archaea</taxon>
        <taxon>Methanobacteriati</taxon>
        <taxon>Methanobacteriota</taxon>
        <taxon>Stenosarchaea group</taxon>
        <taxon>Halobacteria</taxon>
        <taxon>Halobacteriales</taxon>
        <taxon>Haloferacaceae</taxon>
        <taxon>Halorubrum</taxon>
    </lineage>
</organism>
<gene>
    <name evidence="2" type="ORF">ABNG04_00005</name>
</gene>
<comment type="caution">
    <text evidence="2">The sequence shown here is derived from an EMBL/GenBank/DDBJ whole genome shotgun (WGS) entry which is preliminary data.</text>
</comment>
<evidence type="ECO:0000313" key="2">
    <source>
        <dbReference type="EMBL" id="MEZ3162271.1"/>
    </source>
</evidence>
<name>A0ABD5LY79_9EURY</name>
<dbReference type="RefSeq" id="WP_371158927.1">
    <property type="nucleotide sequence ID" value="NZ_JBEDNY010000001.1"/>
</dbReference>
<dbReference type="EMBL" id="JBEDNY010000001">
    <property type="protein sequence ID" value="MEZ3162271.1"/>
    <property type="molecule type" value="Genomic_DNA"/>
</dbReference>
<protein>
    <submittedName>
        <fullName evidence="2">Uncharacterized protein</fullName>
    </submittedName>
</protein>
<feature type="compositionally biased region" description="Basic and acidic residues" evidence="1">
    <location>
        <begin position="13"/>
        <end position="56"/>
    </location>
</feature>
<keyword evidence="3" id="KW-1185">Reference proteome</keyword>
<evidence type="ECO:0000313" key="3">
    <source>
        <dbReference type="Proteomes" id="UP001567572"/>
    </source>
</evidence>
<feature type="compositionally biased region" description="Basic residues" evidence="1">
    <location>
        <begin position="1"/>
        <end position="12"/>
    </location>
</feature>
<feature type="compositionally biased region" description="Basic and acidic residues" evidence="1">
    <location>
        <begin position="63"/>
        <end position="75"/>
    </location>
</feature>
<reference evidence="2 3" key="1">
    <citation type="submission" date="2024-06" db="EMBL/GenBank/DDBJ databases">
        <title>Halorubrum miltondacostae sp. nov., a potential PHA producer isolated from an inland solar saltern in Rio Maior, Portugal.</title>
        <authorList>
            <person name="Albuquerque L."/>
            <person name="Viver T."/>
            <person name="Barroso C."/>
            <person name="Claudino R."/>
            <person name="Galvan M."/>
            <person name="Simoes G."/>
            <person name="Lobo Da Cunha A."/>
            <person name="Egas C."/>
        </authorList>
    </citation>
    <scope>NUCLEOTIDE SEQUENCE [LARGE SCALE GENOMIC DNA]</scope>
    <source>
        <strain evidence="2 3">RMP-11</strain>
    </source>
</reference>
<accession>A0ABD5LY79</accession>
<dbReference type="AlphaFoldDB" id="A0ABD5LY79"/>
<sequence>MRKRRKVGRNRRERSEIGRRRRVRGSESRKKEKNGEGREERRRRTREEEEGVTKGDKGRKKEAKITESGSRETRRRIELKRLLHPNIAVAVIAVLLIDGGSDRRERPSHTWTSTLAAQTPAGARHLDVPSATVYSLVCPVEVQLIQ</sequence>